<protein>
    <submittedName>
        <fullName evidence="3">E3 ubiquitin-protein ligase RING1-like</fullName>
    </submittedName>
</protein>
<dbReference type="InterPro" id="IPR013083">
    <property type="entry name" value="Znf_RING/FYVE/PHD"/>
</dbReference>
<dbReference type="SMART" id="SM00184">
    <property type="entry name" value="RING"/>
    <property type="match status" value="1"/>
</dbReference>
<dbReference type="EMBL" id="JARAOO010000009">
    <property type="protein sequence ID" value="KAJ7954843.1"/>
    <property type="molecule type" value="Genomic_DNA"/>
</dbReference>
<dbReference type="Gene3D" id="3.30.40.10">
    <property type="entry name" value="Zinc/RING finger domain, C3HC4 (zinc finger)"/>
    <property type="match status" value="1"/>
</dbReference>
<dbReference type="GO" id="GO:0006511">
    <property type="term" value="P:ubiquitin-dependent protein catabolic process"/>
    <property type="evidence" value="ECO:0007669"/>
    <property type="project" value="TreeGrafter"/>
</dbReference>
<dbReference type="PANTHER" id="PTHR22765:SF444">
    <property type="entry name" value="ZINC FINGER, C3HC4 TYPE (RING FINGER) PROTEIN"/>
    <property type="match status" value="1"/>
</dbReference>
<evidence type="ECO:0000313" key="3">
    <source>
        <dbReference type="EMBL" id="KAJ7954843.1"/>
    </source>
</evidence>
<organism evidence="3 4">
    <name type="scientific">Quillaja saponaria</name>
    <name type="common">Soap bark tree</name>
    <dbReference type="NCBI Taxonomy" id="32244"/>
    <lineage>
        <taxon>Eukaryota</taxon>
        <taxon>Viridiplantae</taxon>
        <taxon>Streptophyta</taxon>
        <taxon>Embryophyta</taxon>
        <taxon>Tracheophyta</taxon>
        <taxon>Spermatophyta</taxon>
        <taxon>Magnoliopsida</taxon>
        <taxon>eudicotyledons</taxon>
        <taxon>Gunneridae</taxon>
        <taxon>Pentapetalae</taxon>
        <taxon>rosids</taxon>
        <taxon>fabids</taxon>
        <taxon>Fabales</taxon>
        <taxon>Quillajaceae</taxon>
        <taxon>Quillaja</taxon>
    </lineage>
</organism>
<gene>
    <name evidence="3" type="ORF">O6P43_021533</name>
</gene>
<evidence type="ECO:0000313" key="4">
    <source>
        <dbReference type="Proteomes" id="UP001163823"/>
    </source>
</evidence>
<dbReference type="AlphaFoldDB" id="A0AAD7LB36"/>
<name>A0AAD7LB36_QUISA</name>
<dbReference type="PANTHER" id="PTHR22765">
    <property type="entry name" value="RING FINGER AND PROTEASE ASSOCIATED DOMAIN-CONTAINING"/>
    <property type="match status" value="1"/>
</dbReference>
<dbReference type="GO" id="GO:0061630">
    <property type="term" value="F:ubiquitin protein ligase activity"/>
    <property type="evidence" value="ECO:0007669"/>
    <property type="project" value="TreeGrafter"/>
</dbReference>
<sequence length="164" mass="18812">MAGTLPGVGLLSRKRLHHHRHEYHAYASYGEPYNQTASPLTAVSAMDETALKARQRLEQKLGYSYCSSRSSCHYSTNDGRSYKHPTRTRNGGLGLNLLRRTWLLQFNRYNTKREVCAVCLEDVLQEKHAQLMDLPCSHKYHSKCLQPWLAAHPHCPYCRTPVES</sequence>
<dbReference type="InterPro" id="IPR051826">
    <property type="entry name" value="E3_ubiquitin-ligase_domain"/>
</dbReference>
<dbReference type="SUPFAM" id="SSF57850">
    <property type="entry name" value="RING/U-box"/>
    <property type="match status" value="1"/>
</dbReference>
<accession>A0AAD7LB36</accession>
<keyword evidence="1" id="KW-0863">Zinc-finger</keyword>
<dbReference type="InterPro" id="IPR001841">
    <property type="entry name" value="Znf_RING"/>
</dbReference>
<dbReference type="PROSITE" id="PS50089">
    <property type="entry name" value="ZF_RING_2"/>
    <property type="match status" value="1"/>
</dbReference>
<comment type="caution">
    <text evidence="3">The sequence shown here is derived from an EMBL/GenBank/DDBJ whole genome shotgun (WGS) entry which is preliminary data.</text>
</comment>
<keyword evidence="1" id="KW-0862">Zinc</keyword>
<keyword evidence="4" id="KW-1185">Reference proteome</keyword>
<dbReference type="Proteomes" id="UP001163823">
    <property type="component" value="Chromosome 9"/>
</dbReference>
<proteinExistence type="predicted"/>
<evidence type="ECO:0000259" key="2">
    <source>
        <dbReference type="PROSITE" id="PS50089"/>
    </source>
</evidence>
<keyword evidence="1" id="KW-0479">Metal-binding</keyword>
<feature type="domain" description="RING-type" evidence="2">
    <location>
        <begin position="116"/>
        <end position="159"/>
    </location>
</feature>
<dbReference type="GO" id="GO:0008270">
    <property type="term" value="F:zinc ion binding"/>
    <property type="evidence" value="ECO:0007669"/>
    <property type="project" value="UniProtKB-KW"/>
</dbReference>
<reference evidence="3" key="1">
    <citation type="journal article" date="2023" name="Science">
        <title>Elucidation of the pathway for biosynthesis of saponin adjuvants from the soapbark tree.</title>
        <authorList>
            <person name="Reed J."/>
            <person name="Orme A."/>
            <person name="El-Demerdash A."/>
            <person name="Owen C."/>
            <person name="Martin L.B.B."/>
            <person name="Misra R.C."/>
            <person name="Kikuchi S."/>
            <person name="Rejzek M."/>
            <person name="Martin A.C."/>
            <person name="Harkess A."/>
            <person name="Leebens-Mack J."/>
            <person name="Louveau T."/>
            <person name="Stephenson M.J."/>
            <person name="Osbourn A."/>
        </authorList>
    </citation>
    <scope>NUCLEOTIDE SEQUENCE</scope>
    <source>
        <strain evidence="3">S10</strain>
    </source>
</reference>
<dbReference type="Pfam" id="PF13639">
    <property type="entry name" value="zf-RING_2"/>
    <property type="match status" value="1"/>
</dbReference>
<evidence type="ECO:0000256" key="1">
    <source>
        <dbReference type="PROSITE-ProRule" id="PRU00175"/>
    </source>
</evidence>
<dbReference type="KEGG" id="qsa:O6P43_021533"/>